<dbReference type="InterPro" id="IPR004276">
    <property type="entry name" value="GlycoTrans_28_N"/>
</dbReference>
<keyword evidence="6 10" id="KW-0573">Peptidoglycan synthesis</keyword>
<keyword evidence="3 10" id="KW-0328">Glycosyltransferase</keyword>
<keyword evidence="9 10" id="KW-0961">Cell wall biogenesis/degradation</keyword>
<dbReference type="Gene3D" id="3.40.50.2000">
    <property type="entry name" value="Glycogen Phosphorylase B"/>
    <property type="match status" value="2"/>
</dbReference>
<gene>
    <name evidence="10" type="primary">murG</name>
    <name evidence="13" type="ORF">COV53_04585</name>
</gene>
<dbReference type="CDD" id="cd03785">
    <property type="entry name" value="GT28_MurG"/>
    <property type="match status" value="1"/>
</dbReference>
<evidence type="ECO:0000256" key="2">
    <source>
        <dbReference type="ARBA" id="ARBA00022618"/>
    </source>
</evidence>
<evidence type="ECO:0000259" key="12">
    <source>
        <dbReference type="Pfam" id="PF04101"/>
    </source>
</evidence>
<name>A0A2H0NGW1_9BACT</name>
<dbReference type="Pfam" id="PF03033">
    <property type="entry name" value="Glyco_transf_28"/>
    <property type="match status" value="1"/>
</dbReference>
<comment type="function">
    <text evidence="10">Cell wall formation. Catalyzes the transfer of a GlcNAc subunit on undecaprenyl-pyrophosphoryl-MurNAc-pentapeptide (lipid intermediate I) to form undecaprenyl-pyrophosphoryl-MurNAc-(pentapeptide)GlcNAc (lipid intermediate II).</text>
</comment>
<comment type="similarity">
    <text evidence="10">Belongs to the glycosyltransferase 28 family. MurG subfamily.</text>
</comment>
<keyword evidence="2 10" id="KW-0132">Cell division</keyword>
<evidence type="ECO:0000256" key="3">
    <source>
        <dbReference type="ARBA" id="ARBA00022676"/>
    </source>
</evidence>
<keyword evidence="5 10" id="KW-0133">Cell shape</keyword>
<keyword evidence="7 10" id="KW-0472">Membrane</keyword>
<feature type="domain" description="Glycosyl transferase family 28 C-terminal" evidence="12">
    <location>
        <begin position="191"/>
        <end position="343"/>
    </location>
</feature>
<dbReference type="GO" id="GO:0050511">
    <property type="term" value="F:undecaprenyldiphospho-muramoylpentapeptide beta-N-acetylglucosaminyltransferase activity"/>
    <property type="evidence" value="ECO:0007669"/>
    <property type="project" value="UniProtKB-UniRule"/>
</dbReference>
<comment type="pathway">
    <text evidence="10">Cell wall biogenesis; peptidoglycan biosynthesis.</text>
</comment>
<reference evidence="13 14" key="1">
    <citation type="submission" date="2017-09" db="EMBL/GenBank/DDBJ databases">
        <title>Depth-based differentiation of microbial function through sediment-hosted aquifers and enrichment of novel symbionts in the deep terrestrial subsurface.</title>
        <authorList>
            <person name="Probst A.J."/>
            <person name="Ladd B."/>
            <person name="Jarett J.K."/>
            <person name="Geller-Mcgrath D.E."/>
            <person name="Sieber C.M."/>
            <person name="Emerson J.B."/>
            <person name="Anantharaman K."/>
            <person name="Thomas B.C."/>
            <person name="Malmstrom R."/>
            <person name="Stieglmeier M."/>
            <person name="Klingl A."/>
            <person name="Woyke T."/>
            <person name="Ryan C.M."/>
            <person name="Banfield J.F."/>
        </authorList>
    </citation>
    <scope>NUCLEOTIDE SEQUENCE [LARGE SCALE GENOMIC DNA]</scope>
    <source>
        <strain evidence="13">CG11_big_fil_rev_8_21_14_0_20_37_11</strain>
    </source>
</reference>
<dbReference type="PANTHER" id="PTHR21015">
    <property type="entry name" value="UDP-N-ACETYLGLUCOSAMINE--N-ACETYLMURAMYL-(PENTAPEPTIDE) PYROPHOSPHORYL-UNDECAPRENOL N-ACETYLGLUCOSAMINE TRANSFERASE 1"/>
    <property type="match status" value="1"/>
</dbReference>
<dbReference type="GO" id="GO:0051991">
    <property type="term" value="F:UDP-N-acetyl-D-glucosamine:N-acetylmuramoyl-L-alanyl-D-glutamyl-meso-2,6-diaminopimelyl-D-alanyl-D-alanine-diphosphoundecaprenol 4-beta-N-acetylglucosaminlytransferase activity"/>
    <property type="evidence" value="ECO:0007669"/>
    <property type="project" value="RHEA"/>
</dbReference>
<comment type="catalytic activity">
    <reaction evidence="10">
        <text>di-trans,octa-cis-undecaprenyl diphospho-N-acetyl-alpha-D-muramoyl-L-alanyl-D-glutamyl-meso-2,6-diaminopimeloyl-D-alanyl-D-alanine + UDP-N-acetyl-alpha-D-glucosamine = di-trans,octa-cis-undecaprenyl diphospho-[N-acetyl-alpha-D-glucosaminyl-(1-&gt;4)]-N-acetyl-alpha-D-muramoyl-L-alanyl-D-glutamyl-meso-2,6-diaminopimeloyl-D-alanyl-D-alanine + UDP + H(+)</text>
        <dbReference type="Rhea" id="RHEA:31227"/>
        <dbReference type="ChEBI" id="CHEBI:15378"/>
        <dbReference type="ChEBI" id="CHEBI:57705"/>
        <dbReference type="ChEBI" id="CHEBI:58223"/>
        <dbReference type="ChEBI" id="CHEBI:61387"/>
        <dbReference type="ChEBI" id="CHEBI:61388"/>
        <dbReference type="EC" id="2.4.1.227"/>
    </reaction>
</comment>
<evidence type="ECO:0000259" key="11">
    <source>
        <dbReference type="Pfam" id="PF03033"/>
    </source>
</evidence>
<dbReference type="GO" id="GO:0008360">
    <property type="term" value="P:regulation of cell shape"/>
    <property type="evidence" value="ECO:0007669"/>
    <property type="project" value="UniProtKB-KW"/>
</dbReference>
<comment type="caution">
    <text evidence="13">The sequence shown here is derived from an EMBL/GenBank/DDBJ whole genome shotgun (WGS) entry which is preliminary data.</text>
</comment>
<evidence type="ECO:0000256" key="10">
    <source>
        <dbReference type="HAMAP-Rule" id="MF_00033"/>
    </source>
</evidence>
<keyword evidence="1 10" id="KW-1003">Cell membrane</keyword>
<accession>A0A2H0NGW1</accession>
<feature type="binding site" evidence="10">
    <location>
        <position position="169"/>
    </location>
    <ligand>
        <name>UDP-N-acetyl-alpha-D-glucosamine</name>
        <dbReference type="ChEBI" id="CHEBI:57705"/>
    </ligand>
</feature>
<evidence type="ECO:0000256" key="8">
    <source>
        <dbReference type="ARBA" id="ARBA00023306"/>
    </source>
</evidence>
<evidence type="ECO:0000256" key="9">
    <source>
        <dbReference type="ARBA" id="ARBA00023316"/>
    </source>
</evidence>
<dbReference type="AlphaFoldDB" id="A0A2H0NGW1"/>
<feature type="binding site" evidence="10">
    <location>
        <position position="197"/>
    </location>
    <ligand>
        <name>UDP-N-acetyl-alpha-D-glucosamine</name>
        <dbReference type="ChEBI" id="CHEBI:57705"/>
    </ligand>
</feature>
<organism evidence="13 14">
    <name type="scientific">Candidatus Gottesmanbacteria bacterium CG11_big_fil_rev_8_21_14_0_20_37_11</name>
    <dbReference type="NCBI Taxonomy" id="1974575"/>
    <lineage>
        <taxon>Bacteria</taxon>
        <taxon>Candidatus Gottesmaniibacteriota</taxon>
    </lineage>
</organism>
<protein>
    <recommendedName>
        <fullName evidence="10">UDP-N-acetylglucosamine--N-acetylmuramyl-(pentapeptide) pyrophosphoryl-undecaprenol N-acetylglucosamine transferase</fullName>
        <ecNumber evidence="10">2.4.1.227</ecNumber>
    </recommendedName>
    <alternativeName>
        <fullName evidence="10">Undecaprenyl-PP-MurNAc-pentapeptide-UDPGlcNAc GlcNAc transferase</fullName>
    </alternativeName>
</protein>
<proteinExistence type="inferred from homology"/>
<keyword evidence="8 10" id="KW-0131">Cell cycle</keyword>
<feature type="binding site" evidence="10">
    <location>
        <position position="304"/>
    </location>
    <ligand>
        <name>UDP-N-acetyl-alpha-D-glucosamine</name>
        <dbReference type="ChEBI" id="CHEBI:57705"/>
    </ligand>
</feature>
<dbReference type="InterPro" id="IPR007235">
    <property type="entry name" value="Glyco_trans_28_C"/>
</dbReference>
<dbReference type="PANTHER" id="PTHR21015:SF22">
    <property type="entry name" value="GLYCOSYLTRANSFERASE"/>
    <property type="match status" value="1"/>
</dbReference>
<dbReference type="UniPathway" id="UPA00219"/>
<dbReference type="EMBL" id="PCWS01000100">
    <property type="protein sequence ID" value="PIR08133.1"/>
    <property type="molecule type" value="Genomic_DNA"/>
</dbReference>
<dbReference type="GO" id="GO:0051301">
    <property type="term" value="P:cell division"/>
    <property type="evidence" value="ECO:0007669"/>
    <property type="project" value="UniProtKB-KW"/>
</dbReference>
<comment type="caution">
    <text evidence="10">Lacks conserved residue(s) required for the propagation of feature annotation.</text>
</comment>
<feature type="domain" description="Glycosyltransferase family 28 N-terminal" evidence="11">
    <location>
        <begin position="8"/>
        <end position="143"/>
    </location>
</feature>
<evidence type="ECO:0000256" key="5">
    <source>
        <dbReference type="ARBA" id="ARBA00022960"/>
    </source>
</evidence>
<evidence type="ECO:0000256" key="7">
    <source>
        <dbReference type="ARBA" id="ARBA00023136"/>
    </source>
</evidence>
<dbReference type="HAMAP" id="MF_00033">
    <property type="entry name" value="MurG"/>
    <property type="match status" value="1"/>
</dbReference>
<dbReference type="GO" id="GO:0071555">
    <property type="term" value="P:cell wall organization"/>
    <property type="evidence" value="ECO:0007669"/>
    <property type="project" value="UniProtKB-KW"/>
</dbReference>
<evidence type="ECO:0000313" key="14">
    <source>
        <dbReference type="Proteomes" id="UP000230707"/>
    </source>
</evidence>
<evidence type="ECO:0000256" key="6">
    <source>
        <dbReference type="ARBA" id="ARBA00022984"/>
    </source>
</evidence>
<dbReference type="GO" id="GO:0005886">
    <property type="term" value="C:plasma membrane"/>
    <property type="evidence" value="ECO:0007669"/>
    <property type="project" value="UniProtKB-SubCell"/>
</dbReference>
<dbReference type="GO" id="GO:0009252">
    <property type="term" value="P:peptidoglycan biosynthetic process"/>
    <property type="evidence" value="ECO:0007669"/>
    <property type="project" value="UniProtKB-UniRule"/>
</dbReference>
<dbReference type="GO" id="GO:0005975">
    <property type="term" value="P:carbohydrate metabolic process"/>
    <property type="evidence" value="ECO:0007669"/>
    <property type="project" value="InterPro"/>
</dbReference>
<sequence length="373" mass="41852">MLKIMICGGHFSPALAVIEELIKNDDYQIYYVGLKNSLEGDKALSLEYLTIRRLEIPFLSITTGRLQRFISLNTLPSLIKTPIGLIQSLLIIQKIKPDIILSFGGFVALPVTLAGWLMNVRIITHEQTSVLGLANRIICKYAKILCLSFKDTKKVSERTKFAVTGNPIRKDFFQIHKSDICNFGNNKLPLIYITGGSQGARSINKILSKIVSKMINKYRIIHQCGEANNQTDYKLLLKVKDNLPLKSQSNYMIFTHVPPNKVAEIMYNSSLIIGRSGANTVTEIGIMNKPAILIPLPWSADNEQFFNALVLEKYGLAKIIKQKDLKEDLLIQTIDSIIKRHSAKSMFIKEGLFKSNAVIRIIEIINTVAKSSS</sequence>
<evidence type="ECO:0000313" key="13">
    <source>
        <dbReference type="EMBL" id="PIR08133.1"/>
    </source>
</evidence>
<dbReference type="Pfam" id="PF04101">
    <property type="entry name" value="Glyco_tran_28_C"/>
    <property type="match status" value="1"/>
</dbReference>
<dbReference type="SUPFAM" id="SSF53756">
    <property type="entry name" value="UDP-Glycosyltransferase/glycogen phosphorylase"/>
    <property type="match status" value="1"/>
</dbReference>
<comment type="subcellular location">
    <subcellularLocation>
        <location evidence="10">Cell membrane</location>
        <topology evidence="10">Peripheral membrane protein</topology>
        <orientation evidence="10">Cytoplasmic side</orientation>
    </subcellularLocation>
</comment>
<dbReference type="EC" id="2.4.1.227" evidence="10"/>
<dbReference type="InterPro" id="IPR006009">
    <property type="entry name" value="GlcNAc_MurG"/>
</dbReference>
<evidence type="ECO:0000256" key="1">
    <source>
        <dbReference type="ARBA" id="ARBA00022475"/>
    </source>
</evidence>
<dbReference type="Proteomes" id="UP000230707">
    <property type="component" value="Unassembled WGS sequence"/>
</dbReference>
<keyword evidence="4 10" id="KW-0808">Transferase</keyword>
<evidence type="ECO:0000256" key="4">
    <source>
        <dbReference type="ARBA" id="ARBA00022679"/>
    </source>
</evidence>